<accession>A0A182HSM7</accession>
<organism evidence="2 3">
    <name type="scientific">Anopheles arabiensis</name>
    <name type="common">Mosquito</name>
    <dbReference type="NCBI Taxonomy" id="7173"/>
    <lineage>
        <taxon>Eukaryota</taxon>
        <taxon>Metazoa</taxon>
        <taxon>Ecdysozoa</taxon>
        <taxon>Arthropoda</taxon>
        <taxon>Hexapoda</taxon>
        <taxon>Insecta</taxon>
        <taxon>Pterygota</taxon>
        <taxon>Neoptera</taxon>
        <taxon>Endopterygota</taxon>
        <taxon>Diptera</taxon>
        <taxon>Nematocera</taxon>
        <taxon>Culicoidea</taxon>
        <taxon>Culicidae</taxon>
        <taxon>Anophelinae</taxon>
        <taxon>Anopheles</taxon>
    </lineage>
</organism>
<feature type="region of interest" description="Disordered" evidence="1">
    <location>
        <begin position="133"/>
        <end position="162"/>
    </location>
</feature>
<feature type="compositionally biased region" description="Basic residues" evidence="1">
    <location>
        <begin position="215"/>
        <end position="229"/>
    </location>
</feature>
<name>A0A182HSM7_ANOAR</name>
<proteinExistence type="predicted"/>
<feature type="region of interest" description="Disordered" evidence="1">
    <location>
        <begin position="405"/>
        <end position="441"/>
    </location>
</feature>
<protein>
    <submittedName>
        <fullName evidence="2">Uncharacterized protein</fullName>
    </submittedName>
</protein>
<evidence type="ECO:0000313" key="2">
    <source>
        <dbReference type="EnsemblMetazoa" id="AARA004283-PA"/>
    </source>
</evidence>
<feature type="compositionally biased region" description="Polar residues" evidence="1">
    <location>
        <begin position="405"/>
        <end position="430"/>
    </location>
</feature>
<feature type="compositionally biased region" description="Low complexity" evidence="1">
    <location>
        <begin position="285"/>
        <end position="300"/>
    </location>
</feature>
<dbReference type="VEuPathDB" id="VectorBase:AARA004283"/>
<dbReference type="EMBL" id="APCN01000300">
    <property type="status" value="NOT_ANNOTATED_CDS"/>
    <property type="molecule type" value="Genomic_DNA"/>
</dbReference>
<dbReference type="Proteomes" id="UP000075840">
    <property type="component" value="Unassembled WGS sequence"/>
</dbReference>
<dbReference type="AlphaFoldDB" id="A0A182HSM7"/>
<evidence type="ECO:0000256" key="1">
    <source>
        <dbReference type="SAM" id="MobiDB-lite"/>
    </source>
</evidence>
<dbReference type="EnsemblMetazoa" id="AARA004283-RA">
    <property type="protein sequence ID" value="AARA004283-PA"/>
    <property type="gene ID" value="AARA004283"/>
</dbReference>
<evidence type="ECO:0000313" key="3">
    <source>
        <dbReference type="Proteomes" id="UP000075840"/>
    </source>
</evidence>
<feature type="region of interest" description="Disordered" evidence="1">
    <location>
        <begin position="527"/>
        <end position="552"/>
    </location>
</feature>
<feature type="region of interest" description="Disordered" evidence="1">
    <location>
        <begin position="198"/>
        <end position="322"/>
    </location>
</feature>
<keyword evidence="3" id="KW-1185">Reference proteome</keyword>
<feature type="compositionally biased region" description="Polar residues" evidence="1">
    <location>
        <begin position="151"/>
        <end position="162"/>
    </location>
</feature>
<reference evidence="2" key="1">
    <citation type="submission" date="2022-08" db="UniProtKB">
        <authorList>
            <consortium name="EnsemblMetazoa"/>
        </authorList>
    </citation>
    <scope>IDENTIFICATION</scope>
    <source>
        <strain evidence="2">Dongola</strain>
    </source>
</reference>
<dbReference type="VEuPathDB" id="VectorBase:AARA21_005897"/>
<feature type="compositionally biased region" description="Basic residues" evidence="1">
    <location>
        <begin position="270"/>
        <end position="283"/>
    </location>
</feature>
<dbReference type="EMBL" id="APCN01000301">
    <property type="status" value="NOT_ANNOTATED_CDS"/>
    <property type="molecule type" value="Genomic_DNA"/>
</dbReference>
<feature type="compositionally biased region" description="Basic residues" evidence="1">
    <location>
        <begin position="136"/>
        <end position="147"/>
    </location>
</feature>
<sequence>MPFTCIDCRFTRCTPDHFHLTPPHAPSTLAGTVTVLQKPSLFSAILDMAVMEKTGGSRTGSLSLENGEGVSSQTHLLYGHGANGNGTAGDGSGGGAGGAGVGGVAGVGGLGAGLGSGHDSTLDLHGSSLASLARRTTMRKRSFRNRKSERTLSPTSNQKSTAYKNVRSDCGVLMATILSIACSSDRLFGTHTQELQDVSRQPSLESLTPADGHLHPGHAYHNGHRRSPSLRRESPLVRTPSPRKRHQQHEIGFSDTVSNVVEIQKEEHRRGRHHFGYAHRHNRGSWSASTSPARSPSPSRFGVHSSAQHRSSKDRSKNHLVHQPYDTTILCERSRSPSPAQLLQELRDRDQARRKYRNGMGSSGSHVQHSYPVLVTRRQGHGRRLPPTPCKPSTLQLKQTNINFPKLNASPTHTGHSSHNTPHSVHSLPQSREFLREPRERDHDRDLYYRERDRERDRERFRNSRERSHEDYSVRYEFRDRERELYEREREIEREFEREFERMEHSVPLSYEQALAMGRTGGRVLPSPILNGYKPKGALHSRHSDSDDEDWC</sequence>